<gene>
    <name evidence="1" type="ORF">TCMB3V08_LOCUS5236</name>
</gene>
<organism evidence="1">
    <name type="scientific">Timema californicum</name>
    <name type="common">California timema</name>
    <name type="synonym">Walking stick</name>
    <dbReference type="NCBI Taxonomy" id="61474"/>
    <lineage>
        <taxon>Eukaryota</taxon>
        <taxon>Metazoa</taxon>
        <taxon>Ecdysozoa</taxon>
        <taxon>Arthropoda</taxon>
        <taxon>Hexapoda</taxon>
        <taxon>Insecta</taxon>
        <taxon>Pterygota</taxon>
        <taxon>Neoptera</taxon>
        <taxon>Polyneoptera</taxon>
        <taxon>Phasmatodea</taxon>
        <taxon>Timematodea</taxon>
        <taxon>Timematoidea</taxon>
        <taxon>Timematidae</taxon>
        <taxon>Timema</taxon>
    </lineage>
</organism>
<reference evidence="1" key="1">
    <citation type="submission" date="2020-11" db="EMBL/GenBank/DDBJ databases">
        <authorList>
            <person name="Tran Van P."/>
        </authorList>
    </citation>
    <scope>NUCLEOTIDE SEQUENCE</scope>
</reference>
<name>A0A7R9J586_TIMCA</name>
<proteinExistence type="predicted"/>
<protein>
    <submittedName>
        <fullName evidence="1">(California timema) hypothetical protein</fullName>
    </submittedName>
</protein>
<accession>A0A7R9J586</accession>
<dbReference type="AlphaFoldDB" id="A0A7R9J586"/>
<evidence type="ECO:0000313" key="1">
    <source>
        <dbReference type="EMBL" id="CAD7572593.1"/>
    </source>
</evidence>
<dbReference type="EMBL" id="OE181117">
    <property type="protein sequence ID" value="CAD7572593.1"/>
    <property type="molecule type" value="Genomic_DNA"/>
</dbReference>
<sequence length="219" mass="25132">MLGIYSSPIASLVLTDSFKMLPDQMMCPYAKPDDLQKHLDGTCDDWMRFKQALQGTSLSVQSMVFVVWPVFWPGDGDWNKSSGVQIARLKNLLGRDAVRLYKTLTTNKPEEETVNEKQPPPKPPKCRIGATFREQDNQEVGTIYSRLNRYVPTPKKILKLFTIRAKIGSYAYKHPNAQESFEPILKHLKIFQEDAENLTLLEQNHSYLDHSSWRSDSIV</sequence>